<reference evidence="2" key="1">
    <citation type="submission" date="2016-10" db="EMBL/GenBank/DDBJ databases">
        <title>Sequence of Gallionella enrichment culture.</title>
        <authorList>
            <person name="Poehlein A."/>
            <person name="Muehling M."/>
            <person name="Daniel R."/>
        </authorList>
    </citation>
    <scope>NUCLEOTIDE SEQUENCE</scope>
</reference>
<name>A0A1J5PJY5_9ZZZZ</name>
<dbReference type="SUPFAM" id="SSF143120">
    <property type="entry name" value="YefM-like"/>
    <property type="match status" value="1"/>
</dbReference>
<dbReference type="Gene3D" id="3.40.1620.10">
    <property type="entry name" value="YefM-like domain"/>
    <property type="match status" value="1"/>
</dbReference>
<dbReference type="InterPro" id="IPR006442">
    <property type="entry name" value="Antitoxin_Phd/YefM"/>
</dbReference>
<gene>
    <name evidence="2" type="ORF">GALL_469020</name>
</gene>
<protein>
    <submittedName>
        <fullName evidence="2">Hypothetisches protein</fullName>
    </submittedName>
</protein>
<comment type="similarity">
    <text evidence="1">Belongs to the phD/YefM antitoxin family.</text>
</comment>
<comment type="caution">
    <text evidence="2">The sequence shown here is derived from an EMBL/GenBank/DDBJ whole genome shotgun (WGS) entry which is preliminary data.</text>
</comment>
<dbReference type="EMBL" id="MLJW01003706">
    <property type="protein sequence ID" value="OIQ71482.1"/>
    <property type="molecule type" value="Genomic_DNA"/>
</dbReference>
<dbReference type="NCBIfam" id="TIGR01552">
    <property type="entry name" value="phd_fam"/>
    <property type="match status" value="1"/>
</dbReference>
<accession>A0A1J5PJY5</accession>
<sequence length="80" mass="9002">MQTWQLQDAKSRFSELVDMTLKEGPQLVTRRGQDAVVILAASDYRRMSGTPSLLSTLFSAPRGIPLDLDRSQEPIREVNL</sequence>
<dbReference type="InterPro" id="IPR036165">
    <property type="entry name" value="YefM-like_sf"/>
</dbReference>
<dbReference type="AlphaFoldDB" id="A0A1J5PJY5"/>
<dbReference type="Pfam" id="PF02604">
    <property type="entry name" value="PhdYeFM_antitox"/>
    <property type="match status" value="1"/>
</dbReference>
<evidence type="ECO:0000313" key="2">
    <source>
        <dbReference type="EMBL" id="OIQ71482.1"/>
    </source>
</evidence>
<evidence type="ECO:0000256" key="1">
    <source>
        <dbReference type="ARBA" id="ARBA00009981"/>
    </source>
</evidence>
<proteinExistence type="inferred from homology"/>
<organism evidence="2">
    <name type="scientific">mine drainage metagenome</name>
    <dbReference type="NCBI Taxonomy" id="410659"/>
    <lineage>
        <taxon>unclassified sequences</taxon>
        <taxon>metagenomes</taxon>
        <taxon>ecological metagenomes</taxon>
    </lineage>
</organism>